<dbReference type="InterPro" id="IPR036188">
    <property type="entry name" value="FAD/NAD-bd_sf"/>
</dbReference>
<proteinExistence type="predicted"/>
<evidence type="ECO:0000256" key="1">
    <source>
        <dbReference type="ARBA" id="ARBA00001974"/>
    </source>
</evidence>
<keyword evidence="6" id="KW-1185">Reference proteome</keyword>
<organism evidence="5 6">
    <name type="scientific">Rhodococcoides corynebacterioides</name>
    <dbReference type="NCBI Taxonomy" id="53972"/>
    <lineage>
        <taxon>Bacteria</taxon>
        <taxon>Bacillati</taxon>
        <taxon>Actinomycetota</taxon>
        <taxon>Actinomycetes</taxon>
        <taxon>Mycobacteriales</taxon>
        <taxon>Nocardiaceae</taxon>
        <taxon>Rhodococcoides</taxon>
    </lineage>
</organism>
<comment type="caution">
    <text evidence="5">The sequence shown here is derived from an EMBL/GenBank/DDBJ whole genome shotgun (WGS) entry which is preliminary data.</text>
</comment>
<dbReference type="Proteomes" id="UP000703038">
    <property type="component" value="Unassembled WGS sequence"/>
</dbReference>
<keyword evidence="2" id="KW-0285">Flavoprotein</keyword>
<name>A0ABS2KUG1_9NOCA</name>
<gene>
    <name evidence="5" type="ORF">JOE42_002310</name>
</gene>
<dbReference type="InterPro" id="IPR050641">
    <property type="entry name" value="RIFMO-like"/>
</dbReference>
<evidence type="ECO:0000313" key="6">
    <source>
        <dbReference type="Proteomes" id="UP000703038"/>
    </source>
</evidence>
<protein>
    <submittedName>
        <fullName evidence="5">2-polyprenyl-6-methoxyphenol hydroxylase-like FAD-dependent oxidoreductase</fullName>
    </submittedName>
</protein>
<dbReference type="Pfam" id="PF01494">
    <property type="entry name" value="FAD_binding_3"/>
    <property type="match status" value="1"/>
</dbReference>
<dbReference type="PANTHER" id="PTHR43004:SF19">
    <property type="entry name" value="BINDING MONOOXYGENASE, PUTATIVE (JCVI)-RELATED"/>
    <property type="match status" value="1"/>
</dbReference>
<dbReference type="EMBL" id="JAFBBK010000001">
    <property type="protein sequence ID" value="MBM7415577.1"/>
    <property type="molecule type" value="Genomic_DNA"/>
</dbReference>
<evidence type="ECO:0000259" key="4">
    <source>
        <dbReference type="Pfam" id="PF01494"/>
    </source>
</evidence>
<evidence type="ECO:0000256" key="2">
    <source>
        <dbReference type="ARBA" id="ARBA00022630"/>
    </source>
</evidence>
<dbReference type="Gene3D" id="3.50.50.60">
    <property type="entry name" value="FAD/NAD(P)-binding domain"/>
    <property type="match status" value="1"/>
</dbReference>
<accession>A0ABS2KUG1</accession>
<comment type="cofactor">
    <cofactor evidence="1">
        <name>FAD</name>
        <dbReference type="ChEBI" id="CHEBI:57692"/>
    </cofactor>
</comment>
<evidence type="ECO:0000256" key="3">
    <source>
        <dbReference type="ARBA" id="ARBA00022827"/>
    </source>
</evidence>
<dbReference type="SUPFAM" id="SSF51905">
    <property type="entry name" value="FAD/NAD(P)-binding domain"/>
    <property type="match status" value="1"/>
</dbReference>
<dbReference type="PANTHER" id="PTHR43004">
    <property type="entry name" value="TRK SYSTEM POTASSIUM UPTAKE PROTEIN"/>
    <property type="match status" value="1"/>
</dbReference>
<dbReference type="PRINTS" id="PR00420">
    <property type="entry name" value="RNGMNOXGNASE"/>
</dbReference>
<dbReference type="InterPro" id="IPR002938">
    <property type="entry name" value="FAD-bd"/>
</dbReference>
<reference evidence="5 6" key="1">
    <citation type="submission" date="2021-01" db="EMBL/GenBank/DDBJ databases">
        <title>Genomics of switchgrass bacterial isolates.</title>
        <authorList>
            <person name="Shade A."/>
        </authorList>
    </citation>
    <scope>NUCLEOTIDE SEQUENCE [LARGE SCALE GENOMIC DNA]</scope>
    <source>
        <strain evidence="5 6">PvP111</strain>
    </source>
</reference>
<evidence type="ECO:0000313" key="5">
    <source>
        <dbReference type="EMBL" id="MBM7415577.1"/>
    </source>
</evidence>
<feature type="domain" description="FAD-binding" evidence="4">
    <location>
        <begin position="4"/>
        <end position="333"/>
    </location>
</feature>
<dbReference type="RefSeq" id="WP_204868605.1">
    <property type="nucleotide sequence ID" value="NZ_JAFBBK010000001.1"/>
</dbReference>
<dbReference type="Gene3D" id="3.30.70.2450">
    <property type="match status" value="1"/>
</dbReference>
<sequence length="379" mass="40891">MNSTDVLVIGAGPTGLTLACALAQKKIPTVVVDRQAEGANTSRAAVVNARGLEVLERFDAAEQLMARGLRAPRFTIRDGERTLFEVDFTPLPTRYPFSLMVSQAMTEAVLLRRLMDMGGSVQRPKTLVAVHQHDDGVTAEFVDGDTMSARYVIGADGVHSTVRSEAGIGFDGAPYDQAFVLADVQLSGDAPVDEVILFWARAGMTVVAPLPDGVHRVVAPVQHAPRRLTPEFVQELLDVRGLGEGRMRVHELVWGSKFTVQHRVADTFRAGRLLLAGDAAHVHSPAGGQGMNLGIQDASALADALAAALLDHTDSQLDDYSRERRPIAVHVVSMTDRLTQLATAPAGVRSVRNIGLRAMSHLPVAHRRAAWQLSGLLYR</sequence>
<keyword evidence="3" id="KW-0274">FAD</keyword>